<keyword evidence="2" id="KW-1133">Transmembrane helix</keyword>
<dbReference type="AlphaFoldDB" id="A0A1T5CMI0"/>
<name>A0A1T5CMI0_9FLAO</name>
<feature type="compositionally biased region" description="Basic and acidic residues" evidence="1">
    <location>
        <begin position="1"/>
        <end position="13"/>
    </location>
</feature>
<organism evidence="3 4">
    <name type="scientific">Salegentibacter holothuriorum</name>
    <dbReference type="NCBI Taxonomy" id="241145"/>
    <lineage>
        <taxon>Bacteria</taxon>
        <taxon>Pseudomonadati</taxon>
        <taxon>Bacteroidota</taxon>
        <taxon>Flavobacteriia</taxon>
        <taxon>Flavobacteriales</taxon>
        <taxon>Flavobacteriaceae</taxon>
        <taxon>Salegentibacter</taxon>
    </lineage>
</organism>
<sequence length="62" mass="6872">MKSARENKTDTAKNTKTSSPVAEENKPKNTFAKFFSKVGYSIWMVVMIVGGVIAFLVSLFLL</sequence>
<keyword evidence="2" id="KW-0472">Membrane</keyword>
<keyword evidence="2" id="KW-0812">Transmembrane</keyword>
<keyword evidence="4" id="KW-1185">Reference proteome</keyword>
<gene>
    <name evidence="3" type="ORF">SAMN05660776_2062</name>
</gene>
<accession>A0A1T5CMI0</accession>
<evidence type="ECO:0000313" key="3">
    <source>
        <dbReference type="EMBL" id="SKB60715.1"/>
    </source>
</evidence>
<reference evidence="4" key="1">
    <citation type="submission" date="2017-02" db="EMBL/GenBank/DDBJ databases">
        <authorList>
            <person name="Varghese N."/>
            <person name="Submissions S."/>
        </authorList>
    </citation>
    <scope>NUCLEOTIDE SEQUENCE [LARGE SCALE GENOMIC DNA]</scope>
    <source>
        <strain evidence="4">DSM 23405</strain>
    </source>
</reference>
<dbReference type="EMBL" id="FUYY01000003">
    <property type="protein sequence ID" value="SKB60715.1"/>
    <property type="molecule type" value="Genomic_DNA"/>
</dbReference>
<feature type="transmembrane region" description="Helical" evidence="2">
    <location>
        <begin position="40"/>
        <end position="61"/>
    </location>
</feature>
<dbReference type="OrthoDB" id="1454221at2"/>
<dbReference type="RefSeq" id="WP_079720926.1">
    <property type="nucleotide sequence ID" value="NZ_FUYY01000003.1"/>
</dbReference>
<proteinExistence type="predicted"/>
<dbReference type="Proteomes" id="UP000190230">
    <property type="component" value="Unassembled WGS sequence"/>
</dbReference>
<evidence type="ECO:0000256" key="1">
    <source>
        <dbReference type="SAM" id="MobiDB-lite"/>
    </source>
</evidence>
<dbReference type="STRING" id="241145.SAMN05660776_2062"/>
<evidence type="ECO:0000313" key="4">
    <source>
        <dbReference type="Proteomes" id="UP000190230"/>
    </source>
</evidence>
<protein>
    <submittedName>
        <fullName evidence="3">Uncharacterized protein</fullName>
    </submittedName>
</protein>
<feature type="region of interest" description="Disordered" evidence="1">
    <location>
        <begin position="1"/>
        <end position="24"/>
    </location>
</feature>
<evidence type="ECO:0000256" key="2">
    <source>
        <dbReference type="SAM" id="Phobius"/>
    </source>
</evidence>